<protein>
    <submittedName>
        <fullName evidence="1">Growth inhibitor PemK</fullName>
    </submittedName>
</protein>
<dbReference type="Proteomes" id="UP000239089">
    <property type="component" value="Unassembled WGS sequence"/>
</dbReference>
<keyword evidence="2" id="KW-1185">Reference proteome</keyword>
<comment type="caution">
    <text evidence="1">The sequence shown here is derived from an EMBL/GenBank/DDBJ whole genome shotgun (WGS) entry which is preliminary data.</text>
</comment>
<gene>
    <name evidence="1" type="ORF">CCR94_18250</name>
</gene>
<accession>A0A2S6N0T9</accession>
<dbReference type="AlphaFoldDB" id="A0A2S6N0T9"/>
<evidence type="ECO:0000313" key="2">
    <source>
        <dbReference type="Proteomes" id="UP000239089"/>
    </source>
</evidence>
<dbReference type="RefSeq" id="WP_104509274.1">
    <property type="nucleotide sequence ID" value="NZ_JACIGC010000031.1"/>
</dbReference>
<proteinExistence type="predicted"/>
<sequence length="144" mass="16431">MPIPLPEPGLVISFAYLWRYEHEKGQDEGRKNRPSVIVLAVERGENDATEVTVLPITHTPPADEAGAIEIPPALKRHLGLDDERSWVVVVEGNQFDWPGYDLRKVPGKNDRYDYGFLPPVFFEKIIKAFSAWHATHKSRMVLRD</sequence>
<name>A0A2S6N0T9_9HYPH</name>
<organism evidence="1 2">
    <name type="scientific">Rhodoblastus sphagnicola</name>
    <dbReference type="NCBI Taxonomy" id="333368"/>
    <lineage>
        <taxon>Bacteria</taxon>
        <taxon>Pseudomonadati</taxon>
        <taxon>Pseudomonadota</taxon>
        <taxon>Alphaproteobacteria</taxon>
        <taxon>Hyphomicrobiales</taxon>
        <taxon>Rhodoblastaceae</taxon>
        <taxon>Rhodoblastus</taxon>
    </lineage>
</organism>
<dbReference type="EMBL" id="NHSJ01000112">
    <property type="protein sequence ID" value="PPQ28241.1"/>
    <property type="molecule type" value="Genomic_DNA"/>
</dbReference>
<evidence type="ECO:0000313" key="1">
    <source>
        <dbReference type="EMBL" id="PPQ28241.1"/>
    </source>
</evidence>
<dbReference type="OrthoDB" id="7432864at2"/>
<reference evidence="1 2" key="1">
    <citation type="journal article" date="2018" name="Arch. Microbiol.">
        <title>New insights into the metabolic potential of the phototrophic purple bacterium Rhodopila globiformis DSM 161(T) from its draft genome sequence and evidence for a vanadium-dependent nitrogenase.</title>
        <authorList>
            <person name="Imhoff J.F."/>
            <person name="Rahn T."/>
            <person name="Kunzel S."/>
            <person name="Neulinger S.C."/>
        </authorList>
    </citation>
    <scope>NUCLEOTIDE SEQUENCE [LARGE SCALE GENOMIC DNA]</scope>
    <source>
        <strain evidence="1 2">DSM 16996</strain>
    </source>
</reference>